<protein>
    <submittedName>
        <fullName evidence="2">Uncharacterized protein</fullName>
    </submittedName>
</protein>
<dbReference type="AlphaFoldDB" id="A0A9P6JGF9"/>
<feature type="compositionally biased region" description="Low complexity" evidence="1">
    <location>
        <begin position="380"/>
        <end position="401"/>
    </location>
</feature>
<feature type="non-terminal residue" evidence="2">
    <location>
        <position position="1"/>
    </location>
</feature>
<proteinExistence type="predicted"/>
<feature type="compositionally biased region" description="Low complexity" evidence="1">
    <location>
        <begin position="310"/>
        <end position="323"/>
    </location>
</feature>
<dbReference type="Proteomes" id="UP000749646">
    <property type="component" value="Unassembled WGS sequence"/>
</dbReference>
<dbReference type="OrthoDB" id="438440at2759"/>
<feature type="region of interest" description="Disordered" evidence="1">
    <location>
        <begin position="214"/>
        <end position="240"/>
    </location>
</feature>
<comment type="caution">
    <text evidence="2">The sequence shown here is derived from an EMBL/GenBank/DDBJ whole genome shotgun (WGS) entry which is preliminary data.</text>
</comment>
<feature type="non-terminal residue" evidence="2">
    <location>
        <position position="640"/>
    </location>
</feature>
<feature type="region of interest" description="Disordered" evidence="1">
    <location>
        <begin position="293"/>
        <end position="422"/>
    </location>
</feature>
<name>A0A9P6JGF9_9FUNG</name>
<gene>
    <name evidence="2" type="ORF">BGZ65_008387</name>
</gene>
<dbReference type="EMBL" id="JAAAHW010004364">
    <property type="protein sequence ID" value="KAF9975155.1"/>
    <property type="molecule type" value="Genomic_DNA"/>
</dbReference>
<feature type="compositionally biased region" description="Basic and acidic residues" evidence="1">
    <location>
        <begin position="324"/>
        <end position="335"/>
    </location>
</feature>
<keyword evidence="3" id="KW-1185">Reference proteome</keyword>
<evidence type="ECO:0000313" key="2">
    <source>
        <dbReference type="EMBL" id="KAF9975155.1"/>
    </source>
</evidence>
<accession>A0A9P6JGF9</accession>
<evidence type="ECO:0000256" key="1">
    <source>
        <dbReference type="SAM" id="MobiDB-lite"/>
    </source>
</evidence>
<organism evidence="2 3">
    <name type="scientific">Modicella reniformis</name>
    <dbReference type="NCBI Taxonomy" id="1440133"/>
    <lineage>
        <taxon>Eukaryota</taxon>
        <taxon>Fungi</taxon>
        <taxon>Fungi incertae sedis</taxon>
        <taxon>Mucoromycota</taxon>
        <taxon>Mortierellomycotina</taxon>
        <taxon>Mortierellomycetes</taxon>
        <taxon>Mortierellales</taxon>
        <taxon>Mortierellaceae</taxon>
        <taxon>Modicella</taxon>
    </lineage>
</organism>
<sequence length="640" mass="72528">SGDCYPTSQFRAQDHHEQPWQVDFNPSIPPPPPPLNPTVLPLSLASPRISRSASNVNLRALQILNDILLSIDILENISLRLRSVSCIGLHDKTEVRFKLQNKKKTTKPALNLGDHTRETVDFLTTVHNMTFDIIKIDLYDIGPLRRHKIGRAYLPLRDLQKKVGNKYDNDGDDSTEPEQSVLSTLFDTAAFCKEHDDVFEIDLPLYKHGSYSKFGSSSPRQNHKGHEKDMTMTKGSEHGRDVSAVERPHLVHSDSFAQQAMNGVEVGMITIQATLHFKDQLESSLFDLVGRQAGVSGGKSTSQRVRLHSNRSMDYSSHSSDSSTHGDDYRPDQRLPRSPGKTESATLPGKTVSGNRHQKARILRVPSSPPNVSLHYGADGSPKSPLSPTLPLTPGSPTSPSKPSPWDESDLSYGDDFIDDDDAGYDEQNWNEYDDHIKGENLTEADRKREEELMADIMANGDQAKKDLYLNRSEDGQSKGHHSKDKKFKFSLFPEQTLSAFKDIQLMYSSFFGHGWNLSRAEFWRGFHVVEQYYARRPTPTTNKAFGNIEILEKARHFVRLAIASYGSLPWVYFGYSYKAAPLNFMRINSDRKNVMDYFKLKKEDMIVWHFDKRTALVPSYYIVRDPMYNALCIIIRGTF</sequence>
<reference evidence="2" key="1">
    <citation type="journal article" date="2020" name="Fungal Divers.">
        <title>Resolving the Mortierellaceae phylogeny through synthesis of multi-gene phylogenetics and phylogenomics.</title>
        <authorList>
            <person name="Vandepol N."/>
            <person name="Liber J."/>
            <person name="Desiro A."/>
            <person name="Na H."/>
            <person name="Kennedy M."/>
            <person name="Barry K."/>
            <person name="Grigoriev I.V."/>
            <person name="Miller A.N."/>
            <person name="O'Donnell K."/>
            <person name="Stajich J.E."/>
            <person name="Bonito G."/>
        </authorList>
    </citation>
    <scope>NUCLEOTIDE SEQUENCE</scope>
    <source>
        <strain evidence="2">MES-2147</strain>
    </source>
</reference>
<evidence type="ECO:0000313" key="3">
    <source>
        <dbReference type="Proteomes" id="UP000749646"/>
    </source>
</evidence>
<feature type="compositionally biased region" description="Basic and acidic residues" evidence="1">
    <location>
        <begin position="224"/>
        <end position="240"/>
    </location>
</feature>